<accession>A0A2B4RQM9</accession>
<evidence type="ECO:0000313" key="2">
    <source>
        <dbReference type="Proteomes" id="UP000225706"/>
    </source>
</evidence>
<organism evidence="1 2">
    <name type="scientific">Stylophora pistillata</name>
    <name type="common">Smooth cauliflower coral</name>
    <dbReference type="NCBI Taxonomy" id="50429"/>
    <lineage>
        <taxon>Eukaryota</taxon>
        <taxon>Metazoa</taxon>
        <taxon>Cnidaria</taxon>
        <taxon>Anthozoa</taxon>
        <taxon>Hexacorallia</taxon>
        <taxon>Scleractinia</taxon>
        <taxon>Astrocoeniina</taxon>
        <taxon>Pocilloporidae</taxon>
        <taxon>Stylophora</taxon>
    </lineage>
</organism>
<proteinExistence type="predicted"/>
<gene>
    <name evidence="1" type="ORF">AWC38_SpisGene14803</name>
</gene>
<sequence length="238" mass="28163">MNLGDLFDETVLPQNDKQIVAKPPSYEDSLQDIYVDPQYFQEQPDELPPEYDEDEAPDYEIDNEDMQKDILNKLHLQDGWKTTKKKGETPDYNIHIEDEVPDMNLGDLFDETVLPQNDKQIVAKPPSYEDSLQDIYVDPQYFQEQPDELPPEYDEDEAPDYEIDNEDMQKDILNKLHLQDYENVDKILAQEQMNPQRSKKYLQRPIKKQFLSEIYLKVTKQTSPKTIIRGKYLQQKEN</sequence>
<dbReference type="Proteomes" id="UP000225706">
    <property type="component" value="Unassembled WGS sequence"/>
</dbReference>
<keyword evidence="2" id="KW-1185">Reference proteome</keyword>
<protein>
    <submittedName>
        <fullName evidence="1">Uncharacterized protein</fullName>
    </submittedName>
</protein>
<dbReference type="EMBL" id="LSMT01000305">
    <property type="protein sequence ID" value="PFX20744.1"/>
    <property type="molecule type" value="Genomic_DNA"/>
</dbReference>
<dbReference type="AlphaFoldDB" id="A0A2B4RQM9"/>
<reference evidence="2" key="1">
    <citation type="journal article" date="2017" name="bioRxiv">
        <title>Comparative analysis of the genomes of Stylophora pistillata and Acropora digitifera provides evidence for extensive differences between species of corals.</title>
        <authorList>
            <person name="Voolstra C.R."/>
            <person name="Li Y."/>
            <person name="Liew Y.J."/>
            <person name="Baumgarten S."/>
            <person name="Zoccola D."/>
            <person name="Flot J.-F."/>
            <person name="Tambutte S."/>
            <person name="Allemand D."/>
            <person name="Aranda M."/>
        </authorList>
    </citation>
    <scope>NUCLEOTIDE SEQUENCE [LARGE SCALE GENOMIC DNA]</scope>
</reference>
<name>A0A2B4RQM9_STYPI</name>
<comment type="caution">
    <text evidence="1">The sequence shown here is derived from an EMBL/GenBank/DDBJ whole genome shotgun (WGS) entry which is preliminary data.</text>
</comment>
<evidence type="ECO:0000313" key="1">
    <source>
        <dbReference type="EMBL" id="PFX20744.1"/>
    </source>
</evidence>